<reference evidence="2" key="1">
    <citation type="submission" date="2021-09" db="EMBL/GenBank/DDBJ databases">
        <title>Lactobacillus species from Apis mellifera, Switzerland.</title>
        <authorList>
            <person name="Pfister J."/>
            <person name="Brown A."/>
            <person name="Neumann P."/>
            <person name="Collaud A."/>
            <person name="Retschnig G."/>
            <person name="Perreten V."/>
        </authorList>
    </citation>
    <scope>NUCLEOTIDE SEQUENCE</scope>
    <source>
        <strain evidence="2">IBH002</strain>
    </source>
</reference>
<sequence length="65" mass="7392">MKDYNLDSLKILTVGKAPEKETIKKVMDKDTPTRKHSTIGKTPKKTKMKKTKSKRSSTKNKKDGN</sequence>
<evidence type="ECO:0000313" key="3">
    <source>
        <dbReference type="Proteomes" id="UP001164557"/>
    </source>
</evidence>
<evidence type="ECO:0000256" key="1">
    <source>
        <dbReference type="SAM" id="MobiDB-lite"/>
    </source>
</evidence>
<dbReference type="AlphaFoldDB" id="A0AA47B2W8"/>
<dbReference type="RefSeq" id="WP_046327350.1">
    <property type="nucleotide sequence ID" value="NZ_CP084389.1"/>
</dbReference>
<dbReference type="Proteomes" id="UP001164557">
    <property type="component" value="Chromosome"/>
</dbReference>
<proteinExistence type="predicted"/>
<evidence type="ECO:0000313" key="2">
    <source>
        <dbReference type="EMBL" id="UZX29142.1"/>
    </source>
</evidence>
<keyword evidence="3" id="KW-1185">Reference proteome</keyword>
<organism evidence="2 3">
    <name type="scientific">Lactobacillus helsingborgensis</name>
    <dbReference type="NCBI Taxonomy" id="1218494"/>
    <lineage>
        <taxon>Bacteria</taxon>
        <taxon>Bacillati</taxon>
        <taxon>Bacillota</taxon>
        <taxon>Bacilli</taxon>
        <taxon>Lactobacillales</taxon>
        <taxon>Lactobacillaceae</taxon>
        <taxon>Lactobacillus</taxon>
    </lineage>
</organism>
<feature type="compositionally biased region" description="Basic residues" evidence="1">
    <location>
        <begin position="34"/>
        <end position="59"/>
    </location>
</feature>
<gene>
    <name evidence="2" type="ORF">LDX53_06015</name>
</gene>
<protein>
    <submittedName>
        <fullName evidence="2">Uncharacterized protein</fullName>
    </submittedName>
</protein>
<accession>A0AA47B2W8</accession>
<feature type="compositionally biased region" description="Basic and acidic residues" evidence="1">
    <location>
        <begin position="23"/>
        <end position="33"/>
    </location>
</feature>
<feature type="region of interest" description="Disordered" evidence="1">
    <location>
        <begin position="23"/>
        <end position="65"/>
    </location>
</feature>
<name>A0AA47B2W8_9LACO</name>
<dbReference type="EMBL" id="CP084389">
    <property type="protein sequence ID" value="UZX29142.1"/>
    <property type="molecule type" value="Genomic_DNA"/>
</dbReference>